<dbReference type="EMBL" id="CP041764">
    <property type="protein sequence ID" value="QHA87841.1"/>
    <property type="molecule type" value="Genomic_DNA"/>
</dbReference>
<dbReference type="Gene3D" id="1.20.1600.10">
    <property type="entry name" value="Outer membrane efflux proteins (OEP)"/>
    <property type="match status" value="1"/>
</dbReference>
<evidence type="ECO:0000256" key="3">
    <source>
        <dbReference type="ARBA" id="ARBA00022448"/>
    </source>
</evidence>
<evidence type="ECO:0000256" key="6">
    <source>
        <dbReference type="ARBA" id="ARBA00023136"/>
    </source>
</evidence>
<evidence type="ECO:0000313" key="8">
    <source>
        <dbReference type="EMBL" id="QHA87841.1"/>
    </source>
</evidence>
<dbReference type="InterPro" id="IPR051906">
    <property type="entry name" value="TolC-like"/>
</dbReference>
<dbReference type="NCBIfam" id="TIGR01844">
    <property type="entry name" value="type_I_sec_TolC"/>
    <property type="match status" value="1"/>
</dbReference>
<name>A0ABX6GNJ7_9GAMM</name>
<evidence type="ECO:0000256" key="4">
    <source>
        <dbReference type="ARBA" id="ARBA00022452"/>
    </source>
</evidence>
<dbReference type="SUPFAM" id="SSF56954">
    <property type="entry name" value="Outer membrane efflux proteins (OEP)"/>
    <property type="match status" value="1"/>
</dbReference>
<dbReference type="Proteomes" id="UP000430368">
    <property type="component" value="Chromosome"/>
</dbReference>
<sequence>MNIFGDYLNLCRDCMINMGYDMYLIKGLFTLKPLLLASVLFPCVVNATTLLEAIRNAGAVNPELQAAMYRQLAGNEKSSQGLAGLLPTIQLSGGYNQQDQPKATYAAKVTRHNYAISLNQPLFDLSKYADYLRGKAIANSADIELLRAQETLAYDVADAYAAVLYQNEVYQAARAATQVYENELQQTTLAVSLGNATRVDADEAQANRDLFRAKEIEAHNNLSAVATKYRRLTGLEHNSIAPISAACLLQGVPSANEKEPDLYQRALAHNSQIRSARAQWEIAKTGVYQAHSAHMPTVNFQASYGSNWSRAEDSNQLDEMFGSTSKTTNTNLGVSVSVPIFSGGQQMSQSREAIYTREQARYSLIDAQQKVKEELHNALLNVTNSRSLVTSTQQMIRSEQIKIRSTATGKKLGLRTKMDELNAYQSYYEAVKNNAEARYKLLMAKVAQAQSTGDLGHNAIAQISCSQ</sequence>
<dbReference type="InterPro" id="IPR003423">
    <property type="entry name" value="OMP_efflux"/>
</dbReference>
<keyword evidence="7" id="KW-0998">Cell outer membrane</keyword>
<proteinExistence type="inferred from homology"/>
<keyword evidence="4" id="KW-1134">Transmembrane beta strand</keyword>
<keyword evidence="6" id="KW-0472">Membrane</keyword>
<comment type="subcellular location">
    <subcellularLocation>
        <location evidence="1">Cell outer membrane</location>
    </subcellularLocation>
</comment>
<evidence type="ECO:0000256" key="2">
    <source>
        <dbReference type="ARBA" id="ARBA00007613"/>
    </source>
</evidence>
<accession>A0ABX6GNJ7</accession>
<keyword evidence="9" id="KW-1185">Reference proteome</keyword>
<dbReference type="Pfam" id="PF02321">
    <property type="entry name" value="OEP"/>
    <property type="match status" value="2"/>
</dbReference>
<keyword evidence="5" id="KW-0812">Transmembrane</keyword>
<evidence type="ECO:0000313" key="9">
    <source>
        <dbReference type="Proteomes" id="UP000430368"/>
    </source>
</evidence>
<dbReference type="InterPro" id="IPR010130">
    <property type="entry name" value="T1SS_OMP_TolC"/>
</dbReference>
<keyword evidence="3" id="KW-0813">Transport</keyword>
<dbReference type="PANTHER" id="PTHR30026:SF20">
    <property type="entry name" value="OUTER MEMBRANE PROTEIN TOLC"/>
    <property type="match status" value="1"/>
</dbReference>
<protein>
    <submittedName>
        <fullName evidence="8">TolC family outer membrane protein</fullName>
    </submittedName>
</protein>
<comment type="similarity">
    <text evidence="2">Belongs to the outer membrane factor (OMF) (TC 1.B.17) family.</text>
</comment>
<reference evidence="8 9" key="1">
    <citation type="submission" date="2019-07" db="EMBL/GenBank/DDBJ databases">
        <title>Serratia dokdonensis sp. nov., an elicitor of systemic resistance in Nicotiana Tabacum.</title>
        <authorList>
            <person name="Son J.-S."/>
            <person name="Hwang Y.-J."/>
            <person name="Lee S.-Y."/>
            <person name="Ghim S.-Y."/>
        </authorList>
    </citation>
    <scope>NUCLEOTIDE SEQUENCE [LARGE SCALE GENOMIC DNA]</scope>
    <source>
        <strain evidence="8 9">KUDC3025</strain>
    </source>
</reference>
<dbReference type="PANTHER" id="PTHR30026">
    <property type="entry name" value="OUTER MEMBRANE PROTEIN TOLC"/>
    <property type="match status" value="1"/>
</dbReference>
<evidence type="ECO:0000256" key="5">
    <source>
        <dbReference type="ARBA" id="ARBA00022692"/>
    </source>
</evidence>
<gene>
    <name evidence="8" type="ORF">FO014_13220</name>
</gene>
<evidence type="ECO:0000256" key="1">
    <source>
        <dbReference type="ARBA" id="ARBA00004442"/>
    </source>
</evidence>
<evidence type="ECO:0000256" key="7">
    <source>
        <dbReference type="ARBA" id="ARBA00023237"/>
    </source>
</evidence>
<organism evidence="8 9">
    <name type="scientific">Serratia rhizosphaerae</name>
    <dbReference type="NCBI Taxonomy" id="2597702"/>
    <lineage>
        <taxon>Bacteria</taxon>
        <taxon>Pseudomonadati</taxon>
        <taxon>Pseudomonadota</taxon>
        <taxon>Gammaproteobacteria</taxon>
        <taxon>Enterobacterales</taxon>
        <taxon>Yersiniaceae</taxon>
        <taxon>Serratia</taxon>
    </lineage>
</organism>